<name>D0MW74_PHYIT</name>
<accession>D0MW74</accession>
<gene>
    <name evidence="1" type="ORF">PITG_02390</name>
</gene>
<sequence length="130" mass="14570">MERKNDILSEWASIEVFNMPDADPDQRAQFFKILRQKKLSEMMKKIADSKQSDDETSETYQVSAAETEIPEFDEASRVLEGITPTPISCNQSNLSFPGNLSLYSRPAKLKCRVLSVFAEQTASISSPAFA</sequence>
<dbReference type="EMBL" id="DS028120">
    <property type="protein sequence ID" value="EEY63887.1"/>
    <property type="molecule type" value="Genomic_DNA"/>
</dbReference>
<organism evidence="1 2">
    <name type="scientific">Phytophthora infestans (strain T30-4)</name>
    <name type="common">Potato late blight agent</name>
    <dbReference type="NCBI Taxonomy" id="403677"/>
    <lineage>
        <taxon>Eukaryota</taxon>
        <taxon>Sar</taxon>
        <taxon>Stramenopiles</taxon>
        <taxon>Oomycota</taxon>
        <taxon>Peronosporomycetes</taxon>
        <taxon>Peronosporales</taxon>
        <taxon>Peronosporaceae</taxon>
        <taxon>Phytophthora</taxon>
    </lineage>
</organism>
<dbReference type="InParanoid" id="D0MW74"/>
<dbReference type="AlphaFoldDB" id="D0MW74"/>
<reference evidence="2" key="1">
    <citation type="journal article" date="2009" name="Nature">
        <title>Genome sequence and analysis of the Irish potato famine pathogen Phytophthora infestans.</title>
        <authorList>
            <consortium name="The Broad Institute Genome Sequencing Platform"/>
            <person name="Haas B.J."/>
            <person name="Kamoun S."/>
            <person name="Zody M.C."/>
            <person name="Jiang R.H."/>
            <person name="Handsaker R.E."/>
            <person name="Cano L.M."/>
            <person name="Grabherr M."/>
            <person name="Kodira C.D."/>
            <person name="Raffaele S."/>
            <person name="Torto-Alalibo T."/>
            <person name="Bozkurt T.O."/>
            <person name="Ah-Fong A.M."/>
            <person name="Alvarado L."/>
            <person name="Anderson V.L."/>
            <person name="Armstrong M.R."/>
            <person name="Avrova A."/>
            <person name="Baxter L."/>
            <person name="Beynon J."/>
            <person name="Boevink P.C."/>
            <person name="Bollmann S.R."/>
            <person name="Bos J.I."/>
            <person name="Bulone V."/>
            <person name="Cai G."/>
            <person name="Cakir C."/>
            <person name="Carrington J.C."/>
            <person name="Chawner M."/>
            <person name="Conti L."/>
            <person name="Costanzo S."/>
            <person name="Ewan R."/>
            <person name="Fahlgren N."/>
            <person name="Fischbach M.A."/>
            <person name="Fugelstad J."/>
            <person name="Gilroy E.M."/>
            <person name="Gnerre S."/>
            <person name="Green P.J."/>
            <person name="Grenville-Briggs L.J."/>
            <person name="Griffith J."/>
            <person name="Grunwald N.J."/>
            <person name="Horn K."/>
            <person name="Horner N.R."/>
            <person name="Hu C.H."/>
            <person name="Huitema E."/>
            <person name="Jeong D.H."/>
            <person name="Jones A.M."/>
            <person name="Jones J.D."/>
            <person name="Jones R.W."/>
            <person name="Karlsson E.K."/>
            <person name="Kunjeti S.G."/>
            <person name="Lamour K."/>
            <person name="Liu Z."/>
            <person name="Ma L."/>
            <person name="Maclean D."/>
            <person name="Chibucos M.C."/>
            <person name="McDonald H."/>
            <person name="McWalters J."/>
            <person name="Meijer H.J."/>
            <person name="Morgan W."/>
            <person name="Morris P.F."/>
            <person name="Munro C.A."/>
            <person name="O'Neill K."/>
            <person name="Ospina-Giraldo M."/>
            <person name="Pinzon A."/>
            <person name="Pritchard L."/>
            <person name="Ramsahoye B."/>
            <person name="Ren Q."/>
            <person name="Restrepo S."/>
            <person name="Roy S."/>
            <person name="Sadanandom A."/>
            <person name="Savidor A."/>
            <person name="Schornack S."/>
            <person name="Schwartz D.C."/>
            <person name="Schumann U.D."/>
            <person name="Schwessinger B."/>
            <person name="Seyer L."/>
            <person name="Sharpe T."/>
            <person name="Silvar C."/>
            <person name="Song J."/>
            <person name="Studholme D.J."/>
            <person name="Sykes S."/>
            <person name="Thines M."/>
            <person name="van de Vondervoort P.J."/>
            <person name="Phuntumart V."/>
            <person name="Wawra S."/>
            <person name="Weide R."/>
            <person name="Win J."/>
            <person name="Young C."/>
            <person name="Zhou S."/>
            <person name="Fry W."/>
            <person name="Meyers B.C."/>
            <person name="van West P."/>
            <person name="Ristaino J."/>
            <person name="Govers F."/>
            <person name="Birch P.R."/>
            <person name="Whisson S.C."/>
            <person name="Judelson H.S."/>
            <person name="Nusbaum C."/>
        </authorList>
    </citation>
    <scope>NUCLEOTIDE SEQUENCE [LARGE SCALE GENOMIC DNA]</scope>
    <source>
        <strain evidence="2">T30-4</strain>
    </source>
</reference>
<evidence type="ECO:0000313" key="1">
    <source>
        <dbReference type="EMBL" id="EEY63887.1"/>
    </source>
</evidence>
<dbReference type="VEuPathDB" id="FungiDB:PITG_02390"/>
<dbReference type="HOGENOM" id="CLU_1942202_0_0_1"/>
<dbReference type="KEGG" id="pif:PITG_02390"/>
<dbReference type="Proteomes" id="UP000006643">
    <property type="component" value="Unassembled WGS sequence"/>
</dbReference>
<evidence type="ECO:0000313" key="2">
    <source>
        <dbReference type="Proteomes" id="UP000006643"/>
    </source>
</evidence>
<proteinExistence type="predicted"/>
<dbReference type="RefSeq" id="XP_002907323.1">
    <property type="nucleotide sequence ID" value="XM_002907277.1"/>
</dbReference>
<dbReference type="GeneID" id="9469844"/>
<protein>
    <submittedName>
        <fullName evidence="1">Uncharacterized protein</fullName>
    </submittedName>
</protein>
<keyword evidence="2" id="KW-1185">Reference proteome</keyword>